<keyword evidence="3" id="KW-1185">Reference proteome</keyword>
<feature type="region of interest" description="Disordered" evidence="1">
    <location>
        <begin position="361"/>
        <end position="398"/>
    </location>
</feature>
<evidence type="ECO:0000313" key="2">
    <source>
        <dbReference type="EMBL" id="KYN01883.1"/>
    </source>
</evidence>
<dbReference type="STRING" id="456900.A0A195CME0"/>
<feature type="non-terminal residue" evidence="2">
    <location>
        <position position="1"/>
    </location>
</feature>
<evidence type="ECO:0000256" key="1">
    <source>
        <dbReference type="SAM" id="MobiDB-lite"/>
    </source>
</evidence>
<accession>A0A195CME0</accession>
<feature type="compositionally biased region" description="Polar residues" evidence="1">
    <location>
        <begin position="488"/>
        <end position="505"/>
    </location>
</feature>
<feature type="region of interest" description="Disordered" evidence="1">
    <location>
        <begin position="249"/>
        <end position="268"/>
    </location>
</feature>
<dbReference type="Proteomes" id="UP000078542">
    <property type="component" value="Unassembled WGS sequence"/>
</dbReference>
<protein>
    <submittedName>
        <fullName evidence="2">Uncharacterized protein</fullName>
    </submittedName>
</protein>
<sequence>EETFWWNHLEENTFPSHSMIHAENETDTQLSGGNSRINSSQDSTAWWKNLDSSNKATTSTRRSAAIVKNNILQTSTSESEKELISRKRKIHLKANSKKSINNAFENALNDTEVTVPLKFRMKQVDHESHSDSDSKSSQEKSQENEEDSNLNSTEKIFKSKSSTFRPRRGGSMEDQNAFQDILTKDVLSSSTVEKTIVFEKESSKRSMDQNINVSKDHIDDHRKPIEVPQTKPLENIETDDSLTLHVEEEVPETNADSNQSSNGSIVVHRQRLKLKSRFKQKARKSIEKNAFADALADSNSNLMLTSNSNKENNNDKSSMSRSSLSPLKRLVNLKTAKVNINVMPESSPVRKSPRLSLNISKEQQSNLSVQAKNNTKTSSSSSSSDSDESHGPKRSIFFKSKSKILGKFRKRSTNPFEEISNISDRRSNVSIKSNRASFKRESAIRINQERGYLAIEKDSQSVKDKTMNEENSLQLSKSSSSKKDDLTHNSSRNQSETLKSMNKTIEVSKRSMNLIADSEVDNNVETSETSKDGPLHIITTEEIHSKDNTNTGTQKSTSLSTEMEMTDGEDAESAKQTNEQNSLTKPGTSKTVNQQSVQSPSRTNIKNNREIAHRQKSLDKSQNHDSIPTKSSSKDISSNKQTPSKSVRKIHDFFKVKETAMEQLSGRAQKSLVLNEKMKNLKIELEKIKSRKTIAMKMNPTDEKQSAVKPKRVKLITPKRDTKKKLKNSTTVVDKAFLVNGKVYRPPRLPRPKHWVTDRLYKFLWKRMEPKYKLSTRVKSEKFVQELVKIVATIERCKNYEDYKTELEAVMKEMARLEIIVNRMDFYHFCQDFLPYEFRVKAIPMLLPGNKINIPYNPENVYIPLLDTNEQSLEI</sequence>
<feature type="compositionally biased region" description="Polar residues" evidence="1">
    <location>
        <begin position="361"/>
        <end position="377"/>
    </location>
</feature>
<feature type="compositionally biased region" description="Polar residues" evidence="1">
    <location>
        <begin position="574"/>
        <end position="606"/>
    </location>
</feature>
<feature type="compositionally biased region" description="Polar residues" evidence="1">
    <location>
        <begin position="254"/>
        <end position="264"/>
    </location>
</feature>
<organism evidence="2 3">
    <name type="scientific">Cyphomyrmex costatus</name>
    <dbReference type="NCBI Taxonomy" id="456900"/>
    <lineage>
        <taxon>Eukaryota</taxon>
        <taxon>Metazoa</taxon>
        <taxon>Ecdysozoa</taxon>
        <taxon>Arthropoda</taxon>
        <taxon>Hexapoda</taxon>
        <taxon>Insecta</taxon>
        <taxon>Pterygota</taxon>
        <taxon>Neoptera</taxon>
        <taxon>Endopterygota</taxon>
        <taxon>Hymenoptera</taxon>
        <taxon>Apocrita</taxon>
        <taxon>Aculeata</taxon>
        <taxon>Formicoidea</taxon>
        <taxon>Formicidae</taxon>
        <taxon>Myrmicinae</taxon>
        <taxon>Cyphomyrmex</taxon>
    </lineage>
</organism>
<feature type="region of interest" description="Disordered" evidence="1">
    <location>
        <begin position="123"/>
        <end position="176"/>
    </location>
</feature>
<feature type="compositionally biased region" description="Basic and acidic residues" evidence="1">
    <location>
        <begin position="528"/>
        <end position="547"/>
    </location>
</feature>
<feature type="compositionally biased region" description="Basic and acidic residues" evidence="1">
    <location>
        <begin position="123"/>
        <end position="143"/>
    </location>
</feature>
<reference evidence="2 3" key="1">
    <citation type="submission" date="2016-03" db="EMBL/GenBank/DDBJ databases">
        <title>Cyphomyrmex costatus WGS genome.</title>
        <authorList>
            <person name="Nygaard S."/>
            <person name="Hu H."/>
            <person name="Boomsma J."/>
            <person name="Zhang G."/>
        </authorList>
    </citation>
    <scope>NUCLEOTIDE SEQUENCE [LARGE SCALE GENOMIC DNA]</scope>
    <source>
        <strain evidence="2">MS0001</strain>
        <tissue evidence="2">Whole body</tissue>
    </source>
</reference>
<feature type="compositionally biased region" description="Polar residues" evidence="1">
    <location>
        <begin position="150"/>
        <end position="164"/>
    </location>
</feature>
<feature type="compositionally biased region" description="Polar residues" evidence="1">
    <location>
        <begin position="548"/>
        <end position="563"/>
    </location>
</feature>
<name>A0A195CME0_9HYME</name>
<feature type="compositionally biased region" description="Basic and acidic residues" evidence="1">
    <location>
        <begin position="607"/>
        <end position="623"/>
    </location>
</feature>
<feature type="compositionally biased region" description="Polar residues" evidence="1">
    <location>
        <begin position="624"/>
        <end position="645"/>
    </location>
</feature>
<dbReference type="EMBL" id="KQ977574">
    <property type="protein sequence ID" value="KYN01883.1"/>
    <property type="molecule type" value="Genomic_DNA"/>
</dbReference>
<feature type="region of interest" description="Disordered" evidence="1">
    <location>
        <begin position="302"/>
        <end position="328"/>
    </location>
</feature>
<feature type="region of interest" description="Disordered" evidence="1">
    <location>
        <begin position="460"/>
        <end position="649"/>
    </location>
</feature>
<evidence type="ECO:0000313" key="3">
    <source>
        <dbReference type="Proteomes" id="UP000078542"/>
    </source>
</evidence>
<proteinExistence type="predicted"/>
<dbReference type="AlphaFoldDB" id="A0A195CME0"/>
<gene>
    <name evidence="2" type="ORF">ALC62_07355</name>
</gene>